<dbReference type="Proteomes" id="UP000245712">
    <property type="component" value="Unassembled WGS sequence"/>
</dbReference>
<gene>
    <name evidence="2" type="ORF">C7402_14535</name>
</gene>
<accession>A0ABX5KC57</accession>
<feature type="transmembrane region" description="Helical" evidence="1">
    <location>
        <begin position="45"/>
        <end position="66"/>
    </location>
</feature>
<protein>
    <recommendedName>
        <fullName evidence="4">MFS transporter</fullName>
    </recommendedName>
</protein>
<keyword evidence="1" id="KW-1133">Transmembrane helix</keyword>
<evidence type="ECO:0000313" key="2">
    <source>
        <dbReference type="EMBL" id="PVX61102.1"/>
    </source>
</evidence>
<evidence type="ECO:0008006" key="4">
    <source>
        <dbReference type="Google" id="ProtNLM"/>
    </source>
</evidence>
<name>A0ABX5KC57_9BURK</name>
<proteinExistence type="predicted"/>
<feature type="transmembrane region" description="Helical" evidence="1">
    <location>
        <begin position="149"/>
        <end position="169"/>
    </location>
</feature>
<evidence type="ECO:0000313" key="3">
    <source>
        <dbReference type="Proteomes" id="UP000245712"/>
    </source>
</evidence>
<organism evidence="2 3">
    <name type="scientific">Paraburkholderia unamae</name>
    <dbReference type="NCBI Taxonomy" id="219649"/>
    <lineage>
        <taxon>Bacteria</taxon>
        <taxon>Pseudomonadati</taxon>
        <taxon>Pseudomonadota</taxon>
        <taxon>Betaproteobacteria</taxon>
        <taxon>Burkholderiales</taxon>
        <taxon>Burkholderiaceae</taxon>
        <taxon>Paraburkholderia</taxon>
    </lineage>
</organism>
<dbReference type="EMBL" id="QEOB01000045">
    <property type="protein sequence ID" value="PVX61102.1"/>
    <property type="molecule type" value="Genomic_DNA"/>
</dbReference>
<keyword evidence="1" id="KW-0812">Transmembrane</keyword>
<dbReference type="PROSITE" id="PS51257">
    <property type="entry name" value="PROKAR_LIPOPROTEIN"/>
    <property type="match status" value="1"/>
</dbReference>
<feature type="transmembrane region" description="Helical" evidence="1">
    <location>
        <begin position="73"/>
        <end position="94"/>
    </location>
</feature>
<keyword evidence="3" id="KW-1185">Reference proteome</keyword>
<feature type="transmembrane region" description="Helical" evidence="1">
    <location>
        <begin position="211"/>
        <end position="228"/>
    </location>
</feature>
<feature type="transmembrane region" description="Helical" evidence="1">
    <location>
        <begin position="12"/>
        <end position="39"/>
    </location>
</feature>
<dbReference type="RefSeq" id="WP_116615106.1">
    <property type="nucleotide sequence ID" value="NZ_QEOB01000045.1"/>
</dbReference>
<comment type="caution">
    <text evidence="2">The sequence shown here is derived from an EMBL/GenBank/DDBJ whole genome shotgun (WGS) entry which is preliminary data.</text>
</comment>
<evidence type="ECO:0000256" key="1">
    <source>
        <dbReference type="SAM" id="Phobius"/>
    </source>
</evidence>
<feature type="transmembrane region" description="Helical" evidence="1">
    <location>
        <begin position="100"/>
        <end position="119"/>
    </location>
</feature>
<feature type="transmembrane region" description="Helical" evidence="1">
    <location>
        <begin position="175"/>
        <end position="199"/>
    </location>
</feature>
<feature type="transmembrane region" description="Helical" evidence="1">
    <location>
        <begin position="293"/>
        <end position="313"/>
    </location>
</feature>
<sequence>MTLRGRHPAVMNALRALALWSAVTGSACALAAGVMLAAMQAGGALAAYAASTLALLAMALVPAALVRSFGQHATVPVASALVLTMAAMSAAAAWARTGTAAGAAPLVLCGVALLAALWWRSRRSRRVATPRPAHTHTVARAGARLAAPAWRSGAVLIAPALLAGLSSGMLARFQFFALCGASAASVTQVAVSLAVVTFAGWLAERVGHGRALLALFVLRGVLLAALTLNALAPWIALAAPAFALIDFLTLPTLMRAGRAARASGAGCPGLAHHAGMVAGAALATTSWGFGAGFYALFLLGGALNLACAFALAMPRATTARTLYSAAPALAAGGALDLR</sequence>
<keyword evidence="1" id="KW-0472">Membrane</keyword>
<reference evidence="2 3" key="1">
    <citation type="submission" date="2018-05" db="EMBL/GenBank/DDBJ databases">
        <title>Genomic Encyclopedia of Type Strains, Phase IV (KMG-V): Genome sequencing to study the core and pangenomes of soil and plant-associated prokaryotes.</title>
        <authorList>
            <person name="Whitman W."/>
        </authorList>
    </citation>
    <scope>NUCLEOTIDE SEQUENCE [LARGE SCALE GENOMIC DNA]</scope>
    <source>
        <strain evidence="2 3">SCZa-39</strain>
    </source>
</reference>